<organism evidence="1 2">
    <name type="scientific">Austropuccinia psidii MF-1</name>
    <dbReference type="NCBI Taxonomy" id="1389203"/>
    <lineage>
        <taxon>Eukaryota</taxon>
        <taxon>Fungi</taxon>
        <taxon>Dikarya</taxon>
        <taxon>Basidiomycota</taxon>
        <taxon>Pucciniomycotina</taxon>
        <taxon>Pucciniomycetes</taxon>
        <taxon>Pucciniales</taxon>
        <taxon>Sphaerophragmiaceae</taxon>
        <taxon>Austropuccinia</taxon>
    </lineage>
</organism>
<comment type="caution">
    <text evidence="1">The sequence shown here is derived from an EMBL/GenBank/DDBJ whole genome shotgun (WGS) entry which is preliminary data.</text>
</comment>
<proteinExistence type="predicted"/>
<keyword evidence="2" id="KW-1185">Reference proteome</keyword>
<accession>A0A9Q3FWB7</accession>
<gene>
    <name evidence="1" type="ORF">O181_084805</name>
</gene>
<protein>
    <submittedName>
        <fullName evidence="1">Uncharacterized protein</fullName>
    </submittedName>
</protein>
<dbReference type="Proteomes" id="UP000765509">
    <property type="component" value="Unassembled WGS sequence"/>
</dbReference>
<evidence type="ECO:0000313" key="2">
    <source>
        <dbReference type="Proteomes" id="UP000765509"/>
    </source>
</evidence>
<dbReference type="AlphaFoldDB" id="A0A9Q3FWB7"/>
<name>A0A9Q3FWB7_9BASI</name>
<sequence length="279" mass="30647">MAPGHILPSLAPLANSPPHQPPSHYPCFWAWGVFSVSEGPMAPLATTRALGPTIYISRVWAKGQLDPFWPNSNEAKRGHQGKSCINHWGLTSHCTPGSIKSCFSCVSVLYMPYQNFSDTTYHPYARGVPSQHDSNTAYHPYARGVPSRHDSNTTYHPYAHRVPSRHGSDAALTPAQSSKPLMILTLLPGPQYDTKMPPCAACNPYAPAATSRYASETALSPPYASAPLPLTILRFPYYIHSVQWLVGVHNERNQGNMLSGLLCQQDLRGNWSVYSQCCG</sequence>
<evidence type="ECO:0000313" key="1">
    <source>
        <dbReference type="EMBL" id="MBW0545090.1"/>
    </source>
</evidence>
<dbReference type="EMBL" id="AVOT02049963">
    <property type="protein sequence ID" value="MBW0545090.1"/>
    <property type="molecule type" value="Genomic_DNA"/>
</dbReference>
<reference evidence="1" key="1">
    <citation type="submission" date="2021-03" db="EMBL/GenBank/DDBJ databases">
        <title>Draft genome sequence of rust myrtle Austropuccinia psidii MF-1, a brazilian biotype.</title>
        <authorList>
            <person name="Quecine M.C."/>
            <person name="Pachon D.M.R."/>
            <person name="Bonatelli M.L."/>
            <person name="Correr F.H."/>
            <person name="Franceschini L.M."/>
            <person name="Leite T.F."/>
            <person name="Margarido G.R.A."/>
            <person name="Almeida C.A."/>
            <person name="Ferrarezi J.A."/>
            <person name="Labate C.A."/>
        </authorList>
    </citation>
    <scope>NUCLEOTIDE SEQUENCE</scope>
    <source>
        <strain evidence="1">MF-1</strain>
    </source>
</reference>